<feature type="coiled-coil region" evidence="3">
    <location>
        <begin position="391"/>
        <end position="418"/>
    </location>
</feature>
<proteinExistence type="predicted"/>
<dbReference type="GO" id="GO:0007165">
    <property type="term" value="P:signal transduction"/>
    <property type="evidence" value="ECO:0007669"/>
    <property type="project" value="InterPro"/>
</dbReference>
<keyword evidence="1" id="KW-0343">GTPase activation</keyword>
<dbReference type="Gene3D" id="1.10.555.10">
    <property type="entry name" value="Rho GTPase activation protein"/>
    <property type="match status" value="1"/>
</dbReference>
<dbReference type="GO" id="GO:0005737">
    <property type="term" value="C:cytoplasm"/>
    <property type="evidence" value="ECO:0007669"/>
    <property type="project" value="TreeGrafter"/>
</dbReference>
<feature type="domain" description="Rho-GAP" evidence="5">
    <location>
        <begin position="264"/>
        <end position="463"/>
    </location>
</feature>
<evidence type="ECO:0000259" key="5">
    <source>
        <dbReference type="PROSITE" id="PS50238"/>
    </source>
</evidence>
<dbReference type="PROSITE" id="PS50238">
    <property type="entry name" value="RHOGAP"/>
    <property type="match status" value="1"/>
</dbReference>
<reference evidence="6" key="1">
    <citation type="submission" date="2025-08" db="UniProtKB">
        <authorList>
            <consortium name="Ensembl"/>
        </authorList>
    </citation>
    <scope>IDENTIFICATION</scope>
</reference>
<keyword evidence="3" id="KW-0175">Coiled coil</keyword>
<dbReference type="Pfam" id="PF25442">
    <property type="entry name" value="Ubiquitin_RHG40_C"/>
    <property type="match status" value="1"/>
</dbReference>
<dbReference type="GO" id="GO:0005096">
    <property type="term" value="F:GTPase activator activity"/>
    <property type="evidence" value="ECO:0007669"/>
    <property type="project" value="UniProtKB-KW"/>
</dbReference>
<evidence type="ECO:0000256" key="4">
    <source>
        <dbReference type="SAM" id="MobiDB-lite"/>
    </source>
</evidence>
<dbReference type="GO" id="GO:0051056">
    <property type="term" value="P:regulation of small GTPase mediated signal transduction"/>
    <property type="evidence" value="ECO:0007669"/>
    <property type="project" value="TreeGrafter"/>
</dbReference>
<dbReference type="SUPFAM" id="SSF48350">
    <property type="entry name" value="GTPase activation domain, GAP"/>
    <property type="match status" value="1"/>
</dbReference>
<organism evidence="6 7">
    <name type="scientific">Astyanax mexicanus</name>
    <name type="common">Blind cave fish</name>
    <name type="synonym">Astyanax fasciatus mexicanus</name>
    <dbReference type="NCBI Taxonomy" id="7994"/>
    <lineage>
        <taxon>Eukaryota</taxon>
        <taxon>Metazoa</taxon>
        <taxon>Chordata</taxon>
        <taxon>Craniata</taxon>
        <taxon>Vertebrata</taxon>
        <taxon>Euteleostomi</taxon>
        <taxon>Actinopterygii</taxon>
        <taxon>Neopterygii</taxon>
        <taxon>Teleostei</taxon>
        <taxon>Ostariophysi</taxon>
        <taxon>Characiformes</taxon>
        <taxon>Characoidei</taxon>
        <taxon>Acestrorhamphidae</taxon>
        <taxon>Acestrorhamphinae</taxon>
        <taxon>Astyanax</taxon>
    </lineage>
</organism>
<evidence type="ECO:0000256" key="3">
    <source>
        <dbReference type="SAM" id="Coils"/>
    </source>
</evidence>
<dbReference type="InterPro" id="IPR057323">
    <property type="entry name" value="RHG40/28/18_ubiquitin"/>
</dbReference>
<dbReference type="Pfam" id="PF00620">
    <property type="entry name" value="RhoGAP"/>
    <property type="match status" value="1"/>
</dbReference>
<dbReference type="FunFam" id="1.10.555.10:FF:000018">
    <property type="entry name" value="Rho GTPase activating protein 28"/>
    <property type="match status" value="1"/>
</dbReference>
<dbReference type="Proteomes" id="UP000694621">
    <property type="component" value="Unplaced"/>
</dbReference>
<dbReference type="InterPro" id="IPR008936">
    <property type="entry name" value="Rho_GTPase_activation_prot"/>
</dbReference>
<dbReference type="GO" id="GO:0030833">
    <property type="term" value="P:regulation of actin filament polymerization"/>
    <property type="evidence" value="ECO:0007669"/>
    <property type="project" value="TreeGrafter"/>
</dbReference>
<name>A0A8B9LJA9_ASTMX</name>
<dbReference type="PANTHER" id="PTHR14963">
    <property type="entry name" value="RHO GTPASE ACTIVATING PROTEIN 18,19-RELATED"/>
    <property type="match status" value="1"/>
</dbReference>
<accession>A0A8B9LJA9</accession>
<evidence type="ECO:0000313" key="6">
    <source>
        <dbReference type="Ensembl" id="ENSAMXP00005053275.1"/>
    </source>
</evidence>
<evidence type="ECO:0000256" key="1">
    <source>
        <dbReference type="ARBA" id="ARBA00022468"/>
    </source>
</evidence>
<dbReference type="SMART" id="SM00324">
    <property type="entry name" value="RhoGAP"/>
    <property type="match status" value="1"/>
</dbReference>
<dbReference type="AlphaFoldDB" id="A0A8B9LJA9"/>
<sequence length="600" mass="67865">MFLISPLSLSVILNPSSSRRTGHYNVQRSRPGEKPPYQRCSSQESLDELALDDYWKELAIIQHTGDTEPQEEVQLKVADEGEQEEAWLTEAGLATLFDESAADGEDSMVLLSTLTRTQAAAVEKRVETLKQTLRKRNKSYSVPDVRDIFKPPASQDTKAEPCGGGAETETDINLEVSFSEQALLSYKDGSKVTQPVNEADDKLPVSVRDKTGMTKVGDLAAADMKKVRRLVLIEMTALFDTAGIDLKTHKPLKIKVKESGLFGVPLSTVLEQDQKRVPGSRVPLIMQRLISHIEEEGLHTEGLLRVPGASTRVKAVCQELEQKFYDGLFPWETLKQHDAASLLKLFIRELPHPLLTVEYFSAFVSVLKFPTKKQQLQALNLLVLLLPESSRDTLKALLEFLQRVIDHKEQNKMTLNNVAVVMAPNIFMFKGFRSKFSEQQEFAMATGMANIVRLLIRYQNLLWTIPKFVMNQVRKQNTENQKKMNRDRAVKKLLKKMAYDRDKNSDKTEKNTEVSGFIRVQAPQFSKVSMAVQLTEELQASDILARFLSQDSSVSVKREDLCLYEIGGNIKERCLDEETYMKALLELNPSAEWVIKSVQR</sequence>
<evidence type="ECO:0000313" key="7">
    <source>
        <dbReference type="Proteomes" id="UP000694621"/>
    </source>
</evidence>
<dbReference type="InterPro" id="IPR000198">
    <property type="entry name" value="RhoGAP_dom"/>
</dbReference>
<comment type="function">
    <text evidence="2">GTPase activator for the Rho-type GTPases by converting them to an inactive GDP-bound state.</text>
</comment>
<dbReference type="CDD" id="cd04391">
    <property type="entry name" value="RhoGAP_ARHGAP18"/>
    <property type="match status" value="1"/>
</dbReference>
<evidence type="ECO:0000256" key="2">
    <source>
        <dbReference type="ARBA" id="ARBA00055252"/>
    </source>
</evidence>
<dbReference type="Ensembl" id="ENSAMXT00005057616.1">
    <property type="protein sequence ID" value="ENSAMXP00005053275.1"/>
    <property type="gene ID" value="ENSAMXG00005023851.1"/>
</dbReference>
<protein>
    <submittedName>
        <fullName evidence="6">Rho GTPase activating protein 18</fullName>
    </submittedName>
</protein>
<dbReference type="PANTHER" id="PTHR14963:SF6">
    <property type="entry name" value="RHO GTPASE-ACTIVATING PROTEIN 18"/>
    <property type="match status" value="1"/>
</dbReference>
<feature type="region of interest" description="Disordered" evidence="4">
    <location>
        <begin position="20"/>
        <end position="40"/>
    </location>
</feature>